<accession>A0A1R0XYL7</accession>
<organism evidence="2 3">
    <name type="scientific">Paenibacillus odorifer</name>
    <dbReference type="NCBI Taxonomy" id="189426"/>
    <lineage>
        <taxon>Bacteria</taxon>
        <taxon>Bacillati</taxon>
        <taxon>Bacillota</taxon>
        <taxon>Bacilli</taxon>
        <taxon>Bacillales</taxon>
        <taxon>Paenibacillaceae</taxon>
        <taxon>Paenibacillus</taxon>
    </lineage>
</organism>
<dbReference type="AlphaFoldDB" id="A0A1R0XYL7"/>
<dbReference type="Proteomes" id="UP000187439">
    <property type="component" value="Unassembled WGS sequence"/>
</dbReference>
<evidence type="ECO:0000256" key="1">
    <source>
        <dbReference type="SAM" id="MobiDB-lite"/>
    </source>
</evidence>
<name>A0A1R0XYL7_9BACL</name>
<feature type="region of interest" description="Disordered" evidence="1">
    <location>
        <begin position="143"/>
        <end position="162"/>
    </location>
</feature>
<dbReference type="EMBL" id="MPTC01000011">
    <property type="protein sequence ID" value="OMD40087.1"/>
    <property type="molecule type" value="Genomic_DNA"/>
</dbReference>
<evidence type="ECO:0000313" key="2">
    <source>
        <dbReference type="EMBL" id="OMD40087.1"/>
    </source>
</evidence>
<gene>
    <name evidence="2" type="ORF">BSK52_14435</name>
</gene>
<protein>
    <submittedName>
        <fullName evidence="2">Uncharacterized protein</fullName>
    </submittedName>
</protein>
<comment type="caution">
    <text evidence="2">The sequence shown here is derived from an EMBL/GenBank/DDBJ whole genome shotgun (WGS) entry which is preliminary data.</text>
</comment>
<proteinExistence type="predicted"/>
<evidence type="ECO:0000313" key="3">
    <source>
        <dbReference type="Proteomes" id="UP000187439"/>
    </source>
</evidence>
<reference evidence="2 3" key="1">
    <citation type="submission" date="2016-10" db="EMBL/GenBank/DDBJ databases">
        <title>Paenibacillus species isolates.</title>
        <authorList>
            <person name="Beno S.M."/>
        </authorList>
    </citation>
    <scope>NUCLEOTIDE SEQUENCE [LARGE SCALE GENOMIC DNA]</scope>
    <source>
        <strain evidence="2 3">FSL H7-0710</strain>
    </source>
</reference>
<dbReference type="OrthoDB" id="2594680at2"/>
<dbReference type="RefSeq" id="WP_076119678.1">
    <property type="nucleotide sequence ID" value="NZ_MPTC01000011.1"/>
</dbReference>
<feature type="compositionally biased region" description="Low complexity" evidence="1">
    <location>
        <begin position="143"/>
        <end position="154"/>
    </location>
</feature>
<sequence>MIEKLKIATSEDVAYFYSASIEKDTERGCIGHVRGDFGKDGEAFWATWFEHISSLKTPDFREELGAVIQALTEQGLLQNRSGMHDFCIKHPEARLPSARHSDVYGFCLQTAKHRYYLRCFPRAGDYNFYLYCFARAERMNELSSPLHSPSSAPLKQKSELER</sequence>